<protein>
    <submittedName>
        <fullName evidence="1">RCG44329</fullName>
    </submittedName>
</protein>
<dbReference type="Proteomes" id="UP000234681">
    <property type="component" value="Chromosome 19"/>
</dbReference>
<organism evidence="1 2">
    <name type="scientific">Rattus norvegicus</name>
    <name type="common">Rat</name>
    <dbReference type="NCBI Taxonomy" id="10116"/>
    <lineage>
        <taxon>Eukaryota</taxon>
        <taxon>Metazoa</taxon>
        <taxon>Chordata</taxon>
        <taxon>Craniata</taxon>
        <taxon>Vertebrata</taxon>
        <taxon>Euteleostomi</taxon>
        <taxon>Mammalia</taxon>
        <taxon>Eutheria</taxon>
        <taxon>Euarchontoglires</taxon>
        <taxon>Glires</taxon>
        <taxon>Rodentia</taxon>
        <taxon>Myomorpha</taxon>
        <taxon>Muroidea</taxon>
        <taxon>Muridae</taxon>
        <taxon>Murinae</taxon>
        <taxon>Rattus</taxon>
    </lineage>
</organism>
<evidence type="ECO:0000313" key="2">
    <source>
        <dbReference type="Proteomes" id="UP000234681"/>
    </source>
</evidence>
<dbReference type="EMBL" id="CH474037">
    <property type="protein sequence ID" value="EDL87490.1"/>
    <property type="molecule type" value="Genomic_DNA"/>
</dbReference>
<reference evidence="1 2" key="1">
    <citation type="submission" date="2005-09" db="EMBL/GenBank/DDBJ databases">
        <authorList>
            <person name="Mural R.J."/>
            <person name="Li P.W."/>
            <person name="Adams M.D."/>
            <person name="Amanatides P.G."/>
            <person name="Baden-Tillson H."/>
            <person name="Barnstead M."/>
            <person name="Chin S.H."/>
            <person name="Dew I."/>
            <person name="Evans C.A."/>
            <person name="Ferriera S."/>
            <person name="Flanigan M."/>
            <person name="Fosler C."/>
            <person name="Glodek A."/>
            <person name="Gu Z."/>
            <person name="Holt R.A."/>
            <person name="Jennings D."/>
            <person name="Kraft C.L."/>
            <person name="Lu F."/>
            <person name="Nguyen T."/>
            <person name="Nusskern D.R."/>
            <person name="Pfannkoch C.M."/>
            <person name="Sitter C."/>
            <person name="Sutton G.G."/>
            <person name="Venter J.C."/>
            <person name="Wang Z."/>
            <person name="Woodage T."/>
            <person name="Zheng X.H."/>
            <person name="Zhong F."/>
        </authorList>
    </citation>
    <scope>NUCLEOTIDE SEQUENCE [LARGE SCALE GENOMIC DNA]</scope>
    <source>
        <strain>BN</strain>
        <strain evidence="2">Sprague-Dawley</strain>
    </source>
</reference>
<proteinExistence type="predicted"/>
<evidence type="ECO:0000313" key="1">
    <source>
        <dbReference type="EMBL" id="EDL87490.1"/>
    </source>
</evidence>
<gene>
    <name evidence="1" type="ORF">rCG_44329</name>
</gene>
<accession>A6KDD6</accession>
<name>A6KDD6_RAT</name>
<sequence length="35" mass="4189">MIRLKPRQQMGLEWAEPHLDWNCLNVQILGPLFKL</sequence>
<dbReference type="AlphaFoldDB" id="A6KDD6"/>